<feature type="compositionally biased region" description="Basic and acidic residues" evidence="1">
    <location>
        <begin position="225"/>
        <end position="236"/>
    </location>
</feature>
<accession>A0A9P7D0R6</accession>
<dbReference type="OrthoDB" id="2661475at2759"/>
<dbReference type="EMBL" id="JABBWD010000038">
    <property type="protein sequence ID" value="KAG1774797.1"/>
    <property type="molecule type" value="Genomic_DNA"/>
</dbReference>
<dbReference type="AlphaFoldDB" id="A0A9P7D0R6"/>
<feature type="region of interest" description="Disordered" evidence="1">
    <location>
        <begin position="79"/>
        <end position="144"/>
    </location>
</feature>
<keyword evidence="3" id="KW-1185">Reference proteome</keyword>
<dbReference type="Proteomes" id="UP000714275">
    <property type="component" value="Unassembled WGS sequence"/>
</dbReference>
<organism evidence="2 3">
    <name type="scientific">Suillus placidus</name>
    <dbReference type="NCBI Taxonomy" id="48579"/>
    <lineage>
        <taxon>Eukaryota</taxon>
        <taxon>Fungi</taxon>
        <taxon>Dikarya</taxon>
        <taxon>Basidiomycota</taxon>
        <taxon>Agaricomycotina</taxon>
        <taxon>Agaricomycetes</taxon>
        <taxon>Agaricomycetidae</taxon>
        <taxon>Boletales</taxon>
        <taxon>Suillineae</taxon>
        <taxon>Suillaceae</taxon>
        <taxon>Suillus</taxon>
    </lineage>
</organism>
<feature type="compositionally biased region" description="Basic and acidic residues" evidence="1">
    <location>
        <begin position="124"/>
        <end position="141"/>
    </location>
</feature>
<evidence type="ECO:0000313" key="3">
    <source>
        <dbReference type="Proteomes" id="UP000714275"/>
    </source>
</evidence>
<name>A0A9P7D0R6_9AGAM</name>
<evidence type="ECO:0000313" key="2">
    <source>
        <dbReference type="EMBL" id="KAG1774797.1"/>
    </source>
</evidence>
<reference evidence="2" key="1">
    <citation type="journal article" date="2020" name="New Phytol.">
        <title>Comparative genomics reveals dynamic genome evolution in host specialist ectomycorrhizal fungi.</title>
        <authorList>
            <person name="Lofgren L.A."/>
            <person name="Nguyen N.H."/>
            <person name="Vilgalys R."/>
            <person name="Ruytinx J."/>
            <person name="Liao H.L."/>
            <person name="Branco S."/>
            <person name="Kuo A."/>
            <person name="LaButti K."/>
            <person name="Lipzen A."/>
            <person name="Andreopoulos W."/>
            <person name="Pangilinan J."/>
            <person name="Riley R."/>
            <person name="Hundley H."/>
            <person name="Na H."/>
            <person name="Barry K."/>
            <person name="Grigoriev I.V."/>
            <person name="Stajich J.E."/>
            <person name="Kennedy P.G."/>
        </authorList>
    </citation>
    <scope>NUCLEOTIDE SEQUENCE</scope>
    <source>
        <strain evidence="2">DOB743</strain>
    </source>
</reference>
<gene>
    <name evidence="2" type="ORF">EV702DRAFT_1047345</name>
</gene>
<protein>
    <submittedName>
        <fullName evidence="2">Uncharacterized protein</fullName>
    </submittedName>
</protein>
<comment type="caution">
    <text evidence="2">The sequence shown here is derived from an EMBL/GenBank/DDBJ whole genome shotgun (WGS) entry which is preliminary data.</text>
</comment>
<feature type="region of interest" description="Disordered" evidence="1">
    <location>
        <begin position="203"/>
        <end position="239"/>
    </location>
</feature>
<sequence length="283" mass="31255">MSCSDCGQPDETASTQPRWIKDMMVHVESSCKPEFSTDGSGDDISVFWEPELSSFTDPFTAHHDLDSLGHTVAILSAPSPLRKFPTTPSSPPDSHSHHARSPTLPGATTHTTSHSPVPTTIPVDEDKRSHSQSHTRHEGAGAREQLARVISVPEAMRQKQYFWNASYTAFSVQPDKWEDSQSMVSVLVWARFVVLMRAPKGGASGEVVPVQASHTTGARQTRKRNISDVDSRDSGQENKYLNPAPVVKRICREKTGTDWQTVFDIIKYSEEQRNSGRGNEATA</sequence>
<proteinExistence type="predicted"/>
<evidence type="ECO:0000256" key="1">
    <source>
        <dbReference type="SAM" id="MobiDB-lite"/>
    </source>
</evidence>
<feature type="compositionally biased region" description="Low complexity" evidence="1">
    <location>
        <begin position="108"/>
        <end position="120"/>
    </location>
</feature>